<name>A0A4U0UXP5_9PEZI</name>
<dbReference type="OrthoDB" id="5599552at2759"/>
<keyword evidence="3" id="KW-0805">Transcription regulation</keyword>
<dbReference type="STRING" id="329885.A0A4U0UXP5"/>
<evidence type="ECO:0000256" key="5">
    <source>
        <dbReference type="ARBA" id="ARBA00023242"/>
    </source>
</evidence>
<dbReference type="GO" id="GO:0030435">
    <property type="term" value="P:sporulation resulting in formation of a cellular spore"/>
    <property type="evidence" value="ECO:0007669"/>
    <property type="project" value="UniProtKB-KW"/>
</dbReference>
<dbReference type="AlphaFoldDB" id="A0A4U0UXP5"/>
<dbReference type="InterPro" id="IPR037525">
    <property type="entry name" value="Velvet_dom"/>
</dbReference>
<dbReference type="PROSITE" id="PS51821">
    <property type="entry name" value="VELVET"/>
    <property type="match status" value="1"/>
</dbReference>
<feature type="domain" description="Velvet" evidence="7">
    <location>
        <begin position="12"/>
        <end position="187"/>
    </location>
</feature>
<dbReference type="InterPro" id="IPR038491">
    <property type="entry name" value="Velvet_dom_sf"/>
</dbReference>
<feature type="region of interest" description="Disordered" evidence="6">
    <location>
        <begin position="317"/>
        <end position="350"/>
    </location>
</feature>
<evidence type="ECO:0000256" key="1">
    <source>
        <dbReference type="ARBA" id="ARBA00004123"/>
    </source>
</evidence>
<keyword evidence="4" id="KW-0804">Transcription</keyword>
<organism evidence="8 9">
    <name type="scientific">Friedmanniomyces endolithicus</name>
    <dbReference type="NCBI Taxonomy" id="329885"/>
    <lineage>
        <taxon>Eukaryota</taxon>
        <taxon>Fungi</taxon>
        <taxon>Dikarya</taxon>
        <taxon>Ascomycota</taxon>
        <taxon>Pezizomycotina</taxon>
        <taxon>Dothideomycetes</taxon>
        <taxon>Dothideomycetidae</taxon>
        <taxon>Mycosphaerellales</taxon>
        <taxon>Teratosphaeriaceae</taxon>
        <taxon>Friedmanniomyces</taxon>
    </lineage>
</organism>
<evidence type="ECO:0000256" key="3">
    <source>
        <dbReference type="ARBA" id="ARBA00023015"/>
    </source>
</evidence>
<sequence length="519" mass="56995">MSMPYFGSSHTAQTPELHSGNVSLVIRQEPKTALVTLSKKEKNRKPIDPPPIVQMHVHDHNVETSWLVSPYLFLIATLLSGERGDDVLIGDQYVIGQSSSSLNRLKDVDNRDGGFFVFGDISVRKTGWYRLRFSLFNQNKSTHDVEFLTSIDSTPFIVQSNKDFGGLSESSHLSRTFSDQGVRLRLRKEQRKLTGQKRGYQSVESSPANSARHGGAPNNNEYGHGGPVLKRQRTNSDCNPSNTTYGHVPDHGYAYSGNNVTPGGYNAYPVYHSHGHAFHQEQDYGEAALAGSYHGSSHMRPHHYTNISRAAVHDLTSSPTGTYHDAPSKHPPFEQTSYFSGYPTPTRSGSFTTQLQVQSSELYVHTQQPPQQQHFIPSASGYGFPANNAHSTNATDQHPKPMHATPMHNMSSIRQPVPTTPQPYTIALPVVEAHQPFSAPESGGYSNDTLLYPTLDTRTVTGAALPSTPLTSSTLNSAYTTQYCDDAKGRPPDEQQATIVYPGGPMSLPTALGGIYDTR</sequence>
<dbReference type="PANTHER" id="PTHR33572:SF18">
    <property type="entry name" value="SPORE DEVELOPMENT REGULATOR VOSA"/>
    <property type="match status" value="1"/>
</dbReference>
<evidence type="ECO:0000313" key="9">
    <source>
        <dbReference type="Proteomes" id="UP000310066"/>
    </source>
</evidence>
<dbReference type="PANTHER" id="PTHR33572">
    <property type="entry name" value="SPORE DEVELOPMENT REGULATOR VOSA"/>
    <property type="match status" value="1"/>
</dbReference>
<dbReference type="EMBL" id="NAJP01000030">
    <property type="protein sequence ID" value="TKA40971.1"/>
    <property type="molecule type" value="Genomic_DNA"/>
</dbReference>
<proteinExistence type="predicted"/>
<protein>
    <recommendedName>
        <fullName evidence="7">Velvet domain-containing protein</fullName>
    </recommendedName>
</protein>
<dbReference type="InterPro" id="IPR021740">
    <property type="entry name" value="Velvet"/>
</dbReference>
<dbReference type="GO" id="GO:0005634">
    <property type="term" value="C:nucleus"/>
    <property type="evidence" value="ECO:0007669"/>
    <property type="project" value="UniProtKB-SubCell"/>
</dbReference>
<keyword evidence="5" id="KW-0539">Nucleus</keyword>
<comment type="subcellular location">
    <subcellularLocation>
        <location evidence="1">Nucleus</location>
    </subcellularLocation>
</comment>
<evidence type="ECO:0000256" key="6">
    <source>
        <dbReference type="SAM" id="MobiDB-lite"/>
    </source>
</evidence>
<feature type="compositionally biased region" description="Polar residues" evidence="6">
    <location>
        <begin position="235"/>
        <end position="245"/>
    </location>
</feature>
<dbReference type="Gene3D" id="2.60.40.3960">
    <property type="entry name" value="Velvet domain"/>
    <property type="match status" value="1"/>
</dbReference>
<comment type="caution">
    <text evidence="8">The sequence shown here is derived from an EMBL/GenBank/DDBJ whole genome shotgun (WGS) entry which is preliminary data.</text>
</comment>
<evidence type="ECO:0000259" key="7">
    <source>
        <dbReference type="PROSITE" id="PS51821"/>
    </source>
</evidence>
<evidence type="ECO:0000256" key="4">
    <source>
        <dbReference type="ARBA" id="ARBA00023163"/>
    </source>
</evidence>
<dbReference type="Pfam" id="PF11754">
    <property type="entry name" value="Velvet"/>
    <property type="match status" value="2"/>
</dbReference>
<accession>A0A4U0UXP5</accession>
<dbReference type="Proteomes" id="UP000310066">
    <property type="component" value="Unassembled WGS sequence"/>
</dbReference>
<evidence type="ECO:0000256" key="2">
    <source>
        <dbReference type="ARBA" id="ARBA00022969"/>
    </source>
</evidence>
<feature type="region of interest" description="Disordered" evidence="6">
    <location>
        <begin position="190"/>
        <end position="250"/>
    </location>
</feature>
<feature type="compositionally biased region" description="Polar residues" evidence="6">
    <location>
        <begin position="334"/>
        <end position="350"/>
    </location>
</feature>
<evidence type="ECO:0000313" key="8">
    <source>
        <dbReference type="EMBL" id="TKA40971.1"/>
    </source>
</evidence>
<gene>
    <name evidence="8" type="ORF">B0A54_07884</name>
</gene>
<reference evidence="8 9" key="1">
    <citation type="submission" date="2017-03" db="EMBL/GenBank/DDBJ databases">
        <title>Genomes of endolithic fungi from Antarctica.</title>
        <authorList>
            <person name="Coleine C."/>
            <person name="Masonjones S."/>
            <person name="Stajich J.E."/>
        </authorList>
    </citation>
    <scope>NUCLEOTIDE SEQUENCE [LARGE SCALE GENOMIC DNA]</scope>
    <source>
        <strain evidence="8 9">CCFEE 5311</strain>
    </source>
</reference>
<keyword evidence="2" id="KW-0749">Sporulation</keyword>